<dbReference type="EMBL" id="KV426039">
    <property type="protein sequence ID" value="KZV90870.1"/>
    <property type="molecule type" value="Genomic_DNA"/>
</dbReference>
<dbReference type="SUPFAM" id="SSF52540">
    <property type="entry name" value="P-loop containing nucleoside triphosphate hydrolases"/>
    <property type="match status" value="1"/>
</dbReference>
<keyword evidence="6" id="KW-0238">DNA-binding</keyword>
<dbReference type="Pfam" id="PF13361">
    <property type="entry name" value="UvrD_C"/>
    <property type="match status" value="1"/>
</dbReference>
<dbReference type="FunCoup" id="A0A165GQT0">
    <property type="interactions" value="310"/>
</dbReference>
<dbReference type="InterPro" id="IPR013986">
    <property type="entry name" value="DExx_box_DNA_helicase_dom_sf"/>
</dbReference>
<dbReference type="AlphaFoldDB" id="A0A165GQT0"/>
<keyword evidence="2 11" id="KW-0547">Nucleotide-binding</keyword>
<dbReference type="Proteomes" id="UP000077266">
    <property type="component" value="Unassembled WGS sequence"/>
</dbReference>
<dbReference type="CDD" id="cd17932">
    <property type="entry name" value="DEXQc_UvrD"/>
    <property type="match status" value="1"/>
</dbReference>
<dbReference type="PROSITE" id="PS51198">
    <property type="entry name" value="UVRD_HELICASE_ATP_BIND"/>
    <property type="match status" value="1"/>
</dbReference>
<dbReference type="Gene3D" id="1.10.10.160">
    <property type="match status" value="1"/>
</dbReference>
<dbReference type="OrthoDB" id="1470711at2759"/>
<evidence type="ECO:0000313" key="14">
    <source>
        <dbReference type="EMBL" id="KZV90870.1"/>
    </source>
</evidence>
<evidence type="ECO:0000256" key="1">
    <source>
        <dbReference type="ARBA" id="ARBA00009922"/>
    </source>
</evidence>
<evidence type="ECO:0000256" key="6">
    <source>
        <dbReference type="ARBA" id="ARBA00023125"/>
    </source>
</evidence>
<dbReference type="GO" id="GO:0043138">
    <property type="term" value="F:3'-5' DNA helicase activity"/>
    <property type="evidence" value="ECO:0007669"/>
    <property type="project" value="UniProtKB-EC"/>
</dbReference>
<protein>
    <recommendedName>
        <fullName evidence="9">DNA 3'-5' helicase</fullName>
        <ecNumber evidence="9">5.6.2.4</ecNumber>
    </recommendedName>
</protein>
<keyword evidence="7" id="KW-0413">Isomerase</keyword>
<evidence type="ECO:0000256" key="7">
    <source>
        <dbReference type="ARBA" id="ARBA00023235"/>
    </source>
</evidence>
<organism evidence="14 15">
    <name type="scientific">Exidia glandulosa HHB12029</name>
    <dbReference type="NCBI Taxonomy" id="1314781"/>
    <lineage>
        <taxon>Eukaryota</taxon>
        <taxon>Fungi</taxon>
        <taxon>Dikarya</taxon>
        <taxon>Basidiomycota</taxon>
        <taxon>Agaricomycotina</taxon>
        <taxon>Agaricomycetes</taxon>
        <taxon>Auriculariales</taxon>
        <taxon>Exidiaceae</taxon>
        <taxon>Exidia</taxon>
    </lineage>
</organism>
<gene>
    <name evidence="14" type="ORF">EXIGLDRAFT_616369</name>
</gene>
<evidence type="ECO:0000259" key="13">
    <source>
        <dbReference type="PROSITE" id="PS51217"/>
    </source>
</evidence>
<comment type="catalytic activity">
    <reaction evidence="10">
        <text>ATP + H2O = ADP + phosphate + H(+)</text>
        <dbReference type="Rhea" id="RHEA:13065"/>
        <dbReference type="ChEBI" id="CHEBI:15377"/>
        <dbReference type="ChEBI" id="CHEBI:15378"/>
        <dbReference type="ChEBI" id="CHEBI:30616"/>
        <dbReference type="ChEBI" id="CHEBI:43474"/>
        <dbReference type="ChEBI" id="CHEBI:456216"/>
        <dbReference type="EC" id="5.6.2.4"/>
    </reaction>
</comment>
<evidence type="ECO:0000256" key="2">
    <source>
        <dbReference type="ARBA" id="ARBA00022741"/>
    </source>
</evidence>
<dbReference type="InParanoid" id="A0A165GQT0"/>
<evidence type="ECO:0000256" key="9">
    <source>
        <dbReference type="ARBA" id="ARBA00034808"/>
    </source>
</evidence>
<dbReference type="InterPro" id="IPR027417">
    <property type="entry name" value="P-loop_NTPase"/>
</dbReference>
<keyword evidence="15" id="KW-1185">Reference proteome</keyword>
<dbReference type="STRING" id="1314781.A0A165GQT0"/>
<evidence type="ECO:0000256" key="3">
    <source>
        <dbReference type="ARBA" id="ARBA00022801"/>
    </source>
</evidence>
<evidence type="ECO:0000256" key="10">
    <source>
        <dbReference type="ARBA" id="ARBA00048988"/>
    </source>
</evidence>
<keyword evidence="3 11" id="KW-0378">Hydrolase</keyword>
<evidence type="ECO:0000256" key="8">
    <source>
        <dbReference type="ARBA" id="ARBA00034617"/>
    </source>
</evidence>
<accession>A0A165GQT0</accession>
<feature type="domain" description="UvrD-like helicase ATP-binding" evidence="12">
    <location>
        <begin position="10"/>
        <end position="302"/>
    </location>
</feature>
<dbReference type="GO" id="GO:0003677">
    <property type="term" value="F:DNA binding"/>
    <property type="evidence" value="ECO:0007669"/>
    <property type="project" value="UniProtKB-KW"/>
</dbReference>
<dbReference type="PANTHER" id="PTHR11070:SF2">
    <property type="entry name" value="ATP-DEPENDENT DNA HELICASE SRS2"/>
    <property type="match status" value="1"/>
</dbReference>
<dbReference type="EC" id="5.6.2.4" evidence="9"/>
<feature type="binding site" evidence="11">
    <location>
        <begin position="31"/>
        <end position="38"/>
    </location>
    <ligand>
        <name>ATP</name>
        <dbReference type="ChEBI" id="CHEBI:30616"/>
    </ligand>
</feature>
<proteinExistence type="inferred from homology"/>
<dbReference type="InterPro" id="IPR000212">
    <property type="entry name" value="DNA_helicase_UvrD/REP"/>
</dbReference>
<dbReference type="Gene3D" id="1.10.486.10">
    <property type="entry name" value="PCRA, domain 4"/>
    <property type="match status" value="1"/>
</dbReference>
<reference evidence="14 15" key="1">
    <citation type="journal article" date="2016" name="Mol. Biol. Evol.">
        <title>Comparative Genomics of Early-Diverging Mushroom-Forming Fungi Provides Insights into the Origins of Lignocellulose Decay Capabilities.</title>
        <authorList>
            <person name="Nagy L.G."/>
            <person name="Riley R."/>
            <person name="Tritt A."/>
            <person name="Adam C."/>
            <person name="Daum C."/>
            <person name="Floudas D."/>
            <person name="Sun H."/>
            <person name="Yadav J.S."/>
            <person name="Pangilinan J."/>
            <person name="Larsson K.H."/>
            <person name="Matsuura K."/>
            <person name="Barry K."/>
            <person name="Labutti K."/>
            <person name="Kuo R."/>
            <person name="Ohm R.A."/>
            <person name="Bhattacharya S.S."/>
            <person name="Shirouzu T."/>
            <person name="Yoshinaga Y."/>
            <person name="Martin F.M."/>
            <person name="Grigoriev I.V."/>
            <person name="Hibbett D.S."/>
        </authorList>
    </citation>
    <scope>NUCLEOTIDE SEQUENCE [LARGE SCALE GENOMIC DNA]</scope>
    <source>
        <strain evidence="14 15">HHB12029</strain>
    </source>
</reference>
<dbReference type="Pfam" id="PF00580">
    <property type="entry name" value="UvrD-helicase"/>
    <property type="match status" value="1"/>
</dbReference>
<sequence length="580" mass="64535">MALAQDYLATLNQAQHRAVTHPPHVPLQILAGPGSGKTHVLTCRIAHLVGARNIAPSRIVAVTFTNKAANEMRERLVKLVGPVNTAKLLMGTFHALCAKFLRQYGEAIGLNKNFTICDADESKKIVNKLIKTHADYLQSYDFEVTDRQVASLISKAKSKGLSPEQVAVVGVKDTLRPPAGEPPNPHHVALSMLYSEYQAALKANKSLDFDDLLAYGVKLLDAVPRIAEFCEHVLVDEFQDTNVQQYALMTRLASHHKCVSIVGDPDQSIYGWRAAEIENLAKMVRDFTSVEQVLLEQNYRSTQSILRTSIAIMAEDKNRIPKSLYSAHHEGTVPHLRQCRNERDEADFVAQQIKMIVAQTGGMLKYTDFAILLRTSAYSRALESSLQREGVPHRVLKGHKFFERMEVKDLLSYLQLVDNPNFAPAFARAINTPPRGIGDKTITELMAVASSRKCSAVEVVEGIFGGRFPDIKPPCKRKLGSFITVFRRLRTDAQSGAAPDALLKTLVEVLEYEAHLKKTQEDWESRMENVQELVSFAGQTRAADVDVPLPDLGQDQDNGQQYVARRTICRATNTTAGKRR</sequence>
<evidence type="ECO:0000313" key="15">
    <source>
        <dbReference type="Proteomes" id="UP000077266"/>
    </source>
</evidence>
<dbReference type="PANTHER" id="PTHR11070">
    <property type="entry name" value="UVRD / RECB / PCRA DNA HELICASE FAMILY MEMBER"/>
    <property type="match status" value="1"/>
</dbReference>
<dbReference type="GO" id="GO:0005634">
    <property type="term" value="C:nucleus"/>
    <property type="evidence" value="ECO:0007669"/>
    <property type="project" value="TreeGrafter"/>
</dbReference>
<feature type="domain" description="UvrD-like helicase C-terminal" evidence="13">
    <location>
        <begin position="303"/>
        <end position="573"/>
    </location>
</feature>
<comment type="catalytic activity">
    <reaction evidence="8">
        <text>Couples ATP hydrolysis with the unwinding of duplex DNA by translocating in the 3'-5' direction.</text>
        <dbReference type="EC" id="5.6.2.4"/>
    </reaction>
</comment>
<dbReference type="GO" id="GO:0016787">
    <property type="term" value="F:hydrolase activity"/>
    <property type="evidence" value="ECO:0007669"/>
    <property type="project" value="UniProtKB-UniRule"/>
</dbReference>
<dbReference type="GO" id="GO:0005524">
    <property type="term" value="F:ATP binding"/>
    <property type="evidence" value="ECO:0007669"/>
    <property type="project" value="UniProtKB-UniRule"/>
</dbReference>
<name>A0A165GQT0_EXIGL</name>
<keyword evidence="4 11" id="KW-0347">Helicase</keyword>
<dbReference type="Gene3D" id="3.40.50.300">
    <property type="entry name" value="P-loop containing nucleotide triphosphate hydrolases"/>
    <property type="match status" value="2"/>
</dbReference>
<comment type="similarity">
    <text evidence="1">Belongs to the helicase family. UvrD subfamily.</text>
</comment>
<evidence type="ECO:0000259" key="12">
    <source>
        <dbReference type="PROSITE" id="PS51198"/>
    </source>
</evidence>
<keyword evidence="5 11" id="KW-0067">ATP-binding</keyword>
<dbReference type="PROSITE" id="PS51217">
    <property type="entry name" value="UVRD_HELICASE_CTER"/>
    <property type="match status" value="1"/>
</dbReference>
<dbReference type="InterPro" id="IPR014017">
    <property type="entry name" value="DNA_helicase_UvrD-like_C"/>
</dbReference>
<evidence type="ECO:0000256" key="11">
    <source>
        <dbReference type="PROSITE-ProRule" id="PRU00560"/>
    </source>
</evidence>
<dbReference type="GO" id="GO:0000725">
    <property type="term" value="P:recombinational repair"/>
    <property type="evidence" value="ECO:0007669"/>
    <property type="project" value="TreeGrafter"/>
</dbReference>
<evidence type="ECO:0000256" key="4">
    <source>
        <dbReference type="ARBA" id="ARBA00022806"/>
    </source>
</evidence>
<evidence type="ECO:0000256" key="5">
    <source>
        <dbReference type="ARBA" id="ARBA00022840"/>
    </source>
</evidence>
<dbReference type="InterPro" id="IPR014016">
    <property type="entry name" value="UvrD-like_ATP-bd"/>
</dbReference>